<dbReference type="Proteomes" id="UP000693692">
    <property type="component" value="Segment"/>
</dbReference>
<dbReference type="EMBL" id="MZ150789">
    <property type="protein sequence ID" value="QWY84605.1"/>
    <property type="molecule type" value="Genomic_DNA"/>
</dbReference>
<evidence type="ECO:0000313" key="1">
    <source>
        <dbReference type="EMBL" id="QWY84605.1"/>
    </source>
</evidence>
<name>A0A8F3ECQ9_9CAUD</name>
<gene>
    <name evidence="1" type="primary">23</name>
    <name evidence="1" type="ORF">SEA_FOOTLOOSE_23</name>
</gene>
<dbReference type="KEGG" id="vg:80019011"/>
<sequence>MGGLVIETVRPGVQFTAEAAAAFRRAEAQVRREFGRAIDVNSTWRNWDIQLSMYNAWQSFIKGRGPYPGHSKALHPADPLAFHTKGTALDSDDWVNPRIVAILAENGFIRNRLYVANENHHFEYIRDRDKNYGAPAGGGSSRPAATSDDQEEDEVMGYYFRDVSDANRAYRFFNEARGKSRVVTKQEWESRKAVASTAGGVPLPRLVPVSKSWYDKIVALGTY</sequence>
<protein>
    <submittedName>
        <fullName evidence="1">Endolysin</fullName>
    </submittedName>
</protein>
<proteinExistence type="predicted"/>
<dbReference type="RefSeq" id="YP_010754420.1">
    <property type="nucleotide sequence ID" value="NC_073460.1"/>
</dbReference>
<keyword evidence="2" id="KW-1185">Reference proteome</keyword>
<dbReference type="InterPro" id="IPR009045">
    <property type="entry name" value="Zn_M74/Hedgehog-like"/>
</dbReference>
<dbReference type="GeneID" id="80019011"/>
<reference evidence="1" key="1">
    <citation type="submission" date="2021-05" db="EMBL/GenBank/DDBJ databases">
        <authorList>
            <person name="Brink J."/>
            <person name="Busse A.L."/>
            <person name="Crowley H.J."/>
            <person name="Hall C.J."/>
            <person name="Hetherington P."/>
            <person name="Hovde T.M."/>
            <person name="Johnson J.A."/>
            <person name="Karch K.E."/>
            <person name="Krueger C.J."/>
            <person name="Lundberg T.J."/>
            <person name="Madla Sanchez I."/>
            <person name="Mathiesen C."/>
            <person name="Moore L.J."/>
            <person name="Nordberg R.J."/>
            <person name="Petersen I.M."/>
            <person name="Piton K.L."/>
            <person name="Rozycki S.T."/>
            <person name="Rutten E."/>
            <person name="Samuelson I.O."/>
            <person name="Sarkilahti S.K."/>
            <person name="Schubert K.A."/>
            <person name="Stamness T.F."/>
            <person name="Tinman A.J."/>
            <person name="Tutterrow P.B."/>
            <person name="Wanzek N.C."/>
            <person name="Wheeler C.D."/>
            <person name="Spring A.M."/>
            <person name="Klyczek K."/>
            <person name="Garlena R.A."/>
            <person name="Russell D.A."/>
            <person name="Pope W.H."/>
            <person name="Jacobs-Sera D."/>
            <person name="Hatfull G.F."/>
        </authorList>
    </citation>
    <scope>NUCLEOTIDE SEQUENCE</scope>
</reference>
<evidence type="ECO:0000313" key="2">
    <source>
        <dbReference type="Proteomes" id="UP000693692"/>
    </source>
</evidence>
<accession>A0A8F3ECQ9</accession>
<organism evidence="1 2">
    <name type="scientific">Microbacterium phage Footloose</name>
    <dbReference type="NCBI Taxonomy" id="2836048"/>
    <lineage>
        <taxon>Viruses</taxon>
        <taxon>Duplodnaviria</taxon>
        <taxon>Heunggongvirae</taxon>
        <taxon>Uroviricota</taxon>
        <taxon>Caudoviricetes</taxon>
        <taxon>Footloosevirus</taxon>
        <taxon>Footloosevirus footloose</taxon>
    </lineage>
</organism>
<dbReference type="SUPFAM" id="SSF55166">
    <property type="entry name" value="Hedgehog/DD-peptidase"/>
    <property type="match status" value="1"/>
</dbReference>